<dbReference type="EMBL" id="CACRXK020000801">
    <property type="protein sequence ID" value="CAB3984919.1"/>
    <property type="molecule type" value="Genomic_DNA"/>
</dbReference>
<evidence type="ECO:0000313" key="1">
    <source>
        <dbReference type="EMBL" id="CAB3984919.1"/>
    </source>
</evidence>
<evidence type="ECO:0000313" key="2">
    <source>
        <dbReference type="Proteomes" id="UP001152795"/>
    </source>
</evidence>
<keyword evidence="2" id="KW-1185">Reference proteome</keyword>
<organism evidence="1 2">
    <name type="scientific">Paramuricea clavata</name>
    <name type="common">Red gorgonian</name>
    <name type="synonym">Violescent sea-whip</name>
    <dbReference type="NCBI Taxonomy" id="317549"/>
    <lineage>
        <taxon>Eukaryota</taxon>
        <taxon>Metazoa</taxon>
        <taxon>Cnidaria</taxon>
        <taxon>Anthozoa</taxon>
        <taxon>Octocorallia</taxon>
        <taxon>Malacalcyonacea</taxon>
        <taxon>Plexauridae</taxon>
        <taxon>Paramuricea</taxon>
    </lineage>
</organism>
<dbReference type="AlphaFoldDB" id="A0A6S7G788"/>
<proteinExistence type="predicted"/>
<accession>A0A6S7G788</accession>
<comment type="caution">
    <text evidence="1">The sequence shown here is derived from an EMBL/GenBank/DDBJ whole genome shotgun (WGS) entry which is preliminary data.</text>
</comment>
<protein>
    <submittedName>
        <fullName evidence="1">Uncharacterized protein</fullName>
    </submittedName>
</protein>
<dbReference type="OrthoDB" id="447743at2759"/>
<gene>
    <name evidence="1" type="ORF">PACLA_8A031914</name>
</gene>
<dbReference type="Proteomes" id="UP001152795">
    <property type="component" value="Unassembled WGS sequence"/>
</dbReference>
<name>A0A6S7G788_PARCT</name>
<feature type="non-terminal residue" evidence="1">
    <location>
        <position position="1"/>
    </location>
</feature>
<sequence length="528" mass="59735">SPNYTGQLLSYNETSAVNSCFVDYNCYSRELNTVCLVQKMRVCCLSLYLHTASRNHDWLAKLGSINGEMVRQAALRTKGSGCSSGVDANGFRRMLACKSFKQSSTRLCEAIARMTKTLCTQYIDPTTNKALIASRLIPLDKGEGAVRPIGVGEVIRRISAKCVMSFAKKDVVEASGSLQLCAGQKSGKNKLRNRLKCQGSFFENVSKFSLSQLNAIWSVSQSKLPKNIFNFTIRYINNTLPTRKNLSRWEISSSSDFSFCLHSESLLHVVAGCQHYLERFNWRHDCILKFLAKTFQSLKKCKLLVDLPGFESPSIITGDEYRPDLLVSTSDKHLYVVKLTVGIESNLTNNVNRKKAKYKNLIRELDQNFTSVKFINLSVSSLGVFDKECHTFIDLPGFITPSVITGDQLRPDFLFAIENKVLYVLELTVGFETNLTSNSDRKHKIYLPLISDQESNYDKVKFVNVSISLLGVFGQSTNTLTDMLKELKFDKQQIKYIKKKIIAICIRASYYVFCQRNKDWTSPELLNF</sequence>
<reference evidence="1" key="1">
    <citation type="submission" date="2020-04" db="EMBL/GenBank/DDBJ databases">
        <authorList>
            <person name="Alioto T."/>
            <person name="Alioto T."/>
            <person name="Gomez Garrido J."/>
        </authorList>
    </citation>
    <scope>NUCLEOTIDE SEQUENCE</scope>
    <source>
        <strain evidence="1">A484AB</strain>
    </source>
</reference>